<evidence type="ECO:0000256" key="1">
    <source>
        <dbReference type="ARBA" id="ARBA00023002"/>
    </source>
</evidence>
<dbReference type="Proteomes" id="UP001058461">
    <property type="component" value="Chromosome"/>
</dbReference>
<keyword evidence="4" id="KW-1185">Reference proteome</keyword>
<dbReference type="InterPro" id="IPR036291">
    <property type="entry name" value="NAD(P)-bd_dom_sf"/>
</dbReference>
<protein>
    <submittedName>
        <fullName evidence="3">Gfo/Idh/MocA family oxidoreductase</fullName>
    </submittedName>
</protein>
<evidence type="ECO:0000313" key="4">
    <source>
        <dbReference type="Proteomes" id="UP001058461"/>
    </source>
</evidence>
<evidence type="ECO:0000259" key="2">
    <source>
        <dbReference type="Pfam" id="PF01408"/>
    </source>
</evidence>
<keyword evidence="1" id="KW-0560">Oxidoreductase</keyword>
<sequence>MAVSLRSSVVIVTIKGNFMNNDNNRVFKVGVLGIGDISDVYINNLKQYGDIVRVVACAGRSLDKAQQKAAAHCIPRAYANTRQLLADSDIDIVLNLTVPGVHAQLNLAALQAGKHVYTEKPPWPVGRPAPAPSPASRCAAKPSASRWIPMLAGPWSLPAVPLVPLSPASMSGIRSCRASRSTAPKAPCASRMSTRLTDPTCSVASCCCEPKPVPAGRRCPDRLLPVPANGSSCLLNIHSIPPAMPKTAAVSAWSIWPMRSASSGRRGPAVPWHCIRWN</sequence>
<proteinExistence type="predicted"/>
<dbReference type="SUPFAM" id="SSF51735">
    <property type="entry name" value="NAD(P)-binding Rossmann-fold domains"/>
    <property type="match status" value="1"/>
</dbReference>
<dbReference type="Pfam" id="PF01408">
    <property type="entry name" value="GFO_IDH_MocA"/>
    <property type="match status" value="1"/>
</dbReference>
<organism evidence="3 4">
    <name type="scientific">Marinobacterium rhizophilum</name>
    <dbReference type="NCBI Taxonomy" id="420402"/>
    <lineage>
        <taxon>Bacteria</taxon>
        <taxon>Pseudomonadati</taxon>
        <taxon>Pseudomonadota</taxon>
        <taxon>Gammaproteobacteria</taxon>
        <taxon>Oceanospirillales</taxon>
        <taxon>Oceanospirillaceae</taxon>
        <taxon>Marinobacterium</taxon>
    </lineage>
</organism>
<accession>A0ABY5HL22</accession>
<evidence type="ECO:0000313" key="3">
    <source>
        <dbReference type="EMBL" id="UTW12581.1"/>
    </source>
</evidence>
<dbReference type="InterPro" id="IPR000683">
    <property type="entry name" value="Gfo/Idh/MocA-like_OxRdtase_N"/>
</dbReference>
<gene>
    <name evidence="3" type="ORF">KDW95_02535</name>
</gene>
<dbReference type="EMBL" id="CP073347">
    <property type="protein sequence ID" value="UTW12581.1"/>
    <property type="molecule type" value="Genomic_DNA"/>
</dbReference>
<name>A0ABY5HL22_9GAMM</name>
<dbReference type="InterPro" id="IPR050463">
    <property type="entry name" value="Gfo/Idh/MocA_oxidrdct_glycsds"/>
</dbReference>
<dbReference type="PANTHER" id="PTHR43818">
    <property type="entry name" value="BCDNA.GH03377"/>
    <property type="match status" value="1"/>
</dbReference>
<dbReference type="Gene3D" id="3.40.50.720">
    <property type="entry name" value="NAD(P)-binding Rossmann-like Domain"/>
    <property type="match status" value="1"/>
</dbReference>
<reference evidence="3" key="1">
    <citation type="submission" date="2021-04" db="EMBL/GenBank/DDBJ databases">
        <title>Oceanospirillales bacteria with DddD are important DMSP degraders in coastal seawater.</title>
        <authorList>
            <person name="Liu J."/>
        </authorList>
    </citation>
    <scope>NUCLEOTIDE SEQUENCE</scope>
    <source>
        <strain evidence="3">D13-1</strain>
    </source>
</reference>
<feature type="domain" description="Gfo/Idh/MocA-like oxidoreductase N-terminal" evidence="2">
    <location>
        <begin position="27"/>
        <end position="121"/>
    </location>
</feature>
<dbReference type="PANTHER" id="PTHR43818:SF11">
    <property type="entry name" value="BCDNA.GH03377"/>
    <property type="match status" value="1"/>
</dbReference>